<dbReference type="GO" id="GO:0000981">
    <property type="term" value="F:DNA-binding transcription factor activity, RNA polymerase II-specific"/>
    <property type="evidence" value="ECO:0007669"/>
    <property type="project" value="InterPro"/>
</dbReference>
<dbReference type="PROSITE" id="PS00463">
    <property type="entry name" value="ZN2_CY6_FUNGAL_1"/>
    <property type="match status" value="1"/>
</dbReference>
<dbReference type="EMBL" id="JAELUQ010000012">
    <property type="protein sequence ID" value="KAG7405538.1"/>
    <property type="molecule type" value="Genomic_DNA"/>
</dbReference>
<feature type="domain" description="Zn(2)-C6 fungal-type" evidence="2">
    <location>
        <begin position="10"/>
        <end position="38"/>
    </location>
</feature>
<comment type="caution">
    <text evidence="3">The sequence shown here is derived from an EMBL/GenBank/DDBJ whole genome shotgun (WGS) entry which is preliminary data.</text>
</comment>
<organism evidence="3 4">
    <name type="scientific">Fusarium oxysporum f. sp. rapae</name>
    <dbReference type="NCBI Taxonomy" id="485398"/>
    <lineage>
        <taxon>Eukaryota</taxon>
        <taxon>Fungi</taxon>
        <taxon>Dikarya</taxon>
        <taxon>Ascomycota</taxon>
        <taxon>Pezizomycotina</taxon>
        <taxon>Sordariomycetes</taxon>
        <taxon>Hypocreomycetidae</taxon>
        <taxon>Hypocreales</taxon>
        <taxon>Nectriaceae</taxon>
        <taxon>Fusarium</taxon>
        <taxon>Fusarium oxysporum species complex</taxon>
    </lineage>
</organism>
<dbReference type="InterPro" id="IPR001138">
    <property type="entry name" value="Zn2Cys6_DnaBD"/>
</dbReference>
<evidence type="ECO:0000259" key="2">
    <source>
        <dbReference type="PROSITE" id="PS50048"/>
    </source>
</evidence>
<evidence type="ECO:0000313" key="3">
    <source>
        <dbReference type="EMBL" id="KAG7405538.1"/>
    </source>
</evidence>
<dbReference type="SMART" id="SM00066">
    <property type="entry name" value="GAL4"/>
    <property type="match status" value="1"/>
</dbReference>
<accession>A0A8J5NLC8</accession>
<dbReference type="PROSITE" id="PS50048">
    <property type="entry name" value="ZN2_CY6_FUNGAL_2"/>
    <property type="match status" value="1"/>
</dbReference>
<dbReference type="GO" id="GO:0008270">
    <property type="term" value="F:zinc ion binding"/>
    <property type="evidence" value="ECO:0007669"/>
    <property type="project" value="InterPro"/>
</dbReference>
<dbReference type="Pfam" id="PF00172">
    <property type="entry name" value="Zn_clus"/>
    <property type="match status" value="1"/>
</dbReference>
<keyword evidence="1" id="KW-0539">Nucleus</keyword>
<evidence type="ECO:0000313" key="4">
    <source>
        <dbReference type="Proteomes" id="UP000694050"/>
    </source>
</evidence>
<proteinExistence type="predicted"/>
<reference evidence="3" key="1">
    <citation type="submission" date="2021-04" db="EMBL/GenBank/DDBJ databases">
        <title>First draft genome resource for Brassicaceae pathogens Fusarium oxysporum f. sp. raphani and Fusarium oxysporum f. sp. rapae.</title>
        <authorList>
            <person name="Asai S."/>
        </authorList>
    </citation>
    <scope>NUCLEOTIDE SEQUENCE</scope>
    <source>
        <strain evidence="3">Tf1208</strain>
    </source>
</reference>
<name>A0A8J5NLC8_FUSOX</name>
<protein>
    <submittedName>
        <fullName evidence="3">Beauvericin cluster-specific repressor BEA4</fullName>
    </submittedName>
</protein>
<dbReference type="PANTHER" id="PTHR38111">
    <property type="entry name" value="ZN(2)-C6 FUNGAL-TYPE DOMAIN-CONTAINING PROTEIN-RELATED"/>
    <property type="match status" value="1"/>
</dbReference>
<dbReference type="AlphaFoldDB" id="A0A8J5NLC8"/>
<dbReference type="Proteomes" id="UP000694050">
    <property type="component" value="Unassembled WGS sequence"/>
</dbReference>
<dbReference type="CDD" id="cd00067">
    <property type="entry name" value="GAL4"/>
    <property type="match status" value="1"/>
</dbReference>
<sequence length="198" mass="22234">MVGIAGKSKACHDCRRRRVKCDLTLPLCRRCIKPGIACRGYERLTLWVHRTPACPNVTALSTIGDLRLKERTRETPTSSEWLGLLRRMYTRLNSDDLLYPMQRPSDALDHRLLAFGAIQIHLSGEIGISYNEAVQLYNDALSRVISTLNSPFVVYSDESLAAIIILTTCEVFLSHASMSWNAHAQDYSSNVSKTSSYP</sequence>
<evidence type="ECO:0000256" key="1">
    <source>
        <dbReference type="ARBA" id="ARBA00023242"/>
    </source>
</evidence>
<gene>
    <name evidence="3" type="primary">BEA4-9</name>
    <name evidence="3" type="ORF">Forpe1208_v015526</name>
</gene>
<dbReference type="InterPro" id="IPR053178">
    <property type="entry name" value="Osmoadaptation_assoc"/>
</dbReference>